<feature type="region of interest" description="Disordered" evidence="4">
    <location>
        <begin position="289"/>
        <end position="333"/>
    </location>
</feature>
<dbReference type="Pfam" id="PF02902">
    <property type="entry name" value="Peptidase_C48"/>
    <property type="match status" value="1"/>
</dbReference>
<dbReference type="InterPro" id="IPR038765">
    <property type="entry name" value="Papain-like_cys_pep_sf"/>
</dbReference>
<proteinExistence type="inferred from homology"/>
<dbReference type="InterPro" id="IPR003653">
    <property type="entry name" value="Peptidase_C48_C"/>
</dbReference>
<dbReference type="AlphaFoldDB" id="Q8H374"/>
<evidence type="ECO:0000313" key="6">
    <source>
        <dbReference type="EMBL" id="BAC21519.1"/>
    </source>
</evidence>
<dbReference type="PROSITE" id="PS50600">
    <property type="entry name" value="ULP_PROTEASE"/>
    <property type="match status" value="1"/>
</dbReference>
<keyword evidence="3" id="KW-0378">Hydrolase</keyword>
<evidence type="ECO:0000256" key="2">
    <source>
        <dbReference type="ARBA" id="ARBA00022670"/>
    </source>
</evidence>
<name>Q8H374_ORYSJ</name>
<comment type="similarity">
    <text evidence="1">Belongs to the peptidase C48 family.</text>
</comment>
<gene>
    <name evidence="6" type="primary">OSJNBa0061L20.120</name>
</gene>
<evidence type="ECO:0000259" key="5">
    <source>
        <dbReference type="PROSITE" id="PS50600"/>
    </source>
</evidence>
<feature type="compositionally biased region" description="Polar residues" evidence="4">
    <location>
        <begin position="222"/>
        <end position="235"/>
    </location>
</feature>
<feature type="region of interest" description="Disordered" evidence="4">
    <location>
        <begin position="142"/>
        <end position="256"/>
    </location>
</feature>
<feature type="compositionally biased region" description="Polar residues" evidence="4">
    <location>
        <begin position="289"/>
        <end position="301"/>
    </location>
</feature>
<feature type="domain" description="Ubiquitin-like protease family profile" evidence="5">
    <location>
        <begin position="578"/>
        <end position="758"/>
    </location>
</feature>
<sequence length="814" mass="93307">MVATATDDGGCNGGAARLNRRQRRRRLGLRGGGARRDGRLRQRRRRINYLDFKDFGFRNIPIGPPPRISVWKGGMIKEYSKMDECKTGDFGKRPLIDDISTVCKWFTRELSDTTYGKNAQLAAKVLDCVYMSKASLFTQKDSTITREEKSREEKIKEGRKQGGSNVAHNGNAPPLEQNHPNNTDVCSQLPKTPQTKSTVEHETKSNINNTSTSKGAPPTENVICSQLQTTPPSKQTEQENSKSNSNKDNACKETQYADKKASSKDFVCSQQSNNSVASRTRAKILHSASPLSVVSISPSKKNSSDQKIRKAVRKQPLKATQPISTQPDKEESNKDGLFVEPICTIPAKKEEKQIDIVLENTSNFRKQMKLEHTGTNIMDIEHSSIQVTQGERYMNTPKTCINNKVGVQHLSANFTANMGNRRLEGQHCDENEYQDDFAEFLYEEEPSDNIDMVEQRAQPQINNEQSSPQTPLHINITSARTPATKKSSQSSPNIEERQYSMTRIIDSLNASGNCSGTRHNLYRPKRIVHPSKYKSSPYDNYTRHQTISAAELNHYNNILSIGETQQYKNKFAVLMDNVKVTWSSLSKYLSPRGVVDTYVLNAYAKKIANDQNNKENEYMNFYFFHRSSVYFLKNWEGAGKEEDYENCARQAFTLARNKKPLHYYDLLIFPCLYDNHWFVFTVDIKGHHFVFLDSIYDENSKYHKKIQGLLIPGFIAMWEEFSDVEKDFSKFDIQYPQITRQNNGHDCGIYAMKCMEWWNPRMHLKDMIRPEYIPNMRKQIANDLLFSEYNSQEEAKILARSFNPTKHGKYARQQ</sequence>
<dbReference type="Gene3D" id="3.40.395.10">
    <property type="entry name" value="Adenoviral Proteinase, Chain A"/>
    <property type="match status" value="1"/>
</dbReference>
<dbReference type="GO" id="GO:0006508">
    <property type="term" value="P:proteolysis"/>
    <property type="evidence" value="ECO:0007669"/>
    <property type="project" value="UniProtKB-KW"/>
</dbReference>
<feature type="compositionally biased region" description="Polar residues" evidence="4">
    <location>
        <begin position="178"/>
        <end position="197"/>
    </location>
</feature>
<feature type="compositionally biased region" description="Polar residues" evidence="4">
    <location>
        <begin position="205"/>
        <end position="214"/>
    </location>
</feature>
<feature type="compositionally biased region" description="Basic and acidic residues" evidence="4">
    <location>
        <begin position="143"/>
        <end position="160"/>
    </location>
</feature>
<dbReference type="GO" id="GO:0008234">
    <property type="term" value="F:cysteine-type peptidase activity"/>
    <property type="evidence" value="ECO:0007669"/>
    <property type="project" value="InterPro"/>
</dbReference>
<evidence type="ECO:0000256" key="3">
    <source>
        <dbReference type="ARBA" id="ARBA00022801"/>
    </source>
</evidence>
<dbReference type="SUPFAM" id="SSF54001">
    <property type="entry name" value="Cysteine proteinases"/>
    <property type="match status" value="1"/>
</dbReference>
<organism evidence="6 7">
    <name type="scientific">Oryza sativa subsp. japonica</name>
    <name type="common">Rice</name>
    <dbReference type="NCBI Taxonomy" id="39947"/>
    <lineage>
        <taxon>Eukaryota</taxon>
        <taxon>Viridiplantae</taxon>
        <taxon>Streptophyta</taxon>
        <taxon>Embryophyta</taxon>
        <taxon>Tracheophyta</taxon>
        <taxon>Spermatophyta</taxon>
        <taxon>Magnoliopsida</taxon>
        <taxon>Liliopsida</taxon>
        <taxon>Poales</taxon>
        <taxon>Poaceae</taxon>
        <taxon>BOP clade</taxon>
        <taxon>Oryzoideae</taxon>
        <taxon>Oryzeae</taxon>
        <taxon>Oryzinae</taxon>
        <taxon>Oryza</taxon>
        <taxon>Oryza sativa</taxon>
    </lineage>
</organism>
<evidence type="ECO:0000256" key="1">
    <source>
        <dbReference type="ARBA" id="ARBA00005234"/>
    </source>
</evidence>
<reference evidence="7" key="2">
    <citation type="journal article" date="2008" name="Nucleic Acids Res.">
        <title>The rice annotation project database (RAP-DB): 2008 update.</title>
        <authorList>
            <consortium name="The rice annotation project (RAP)"/>
        </authorList>
    </citation>
    <scope>GENOME REANNOTATION</scope>
    <source>
        <strain evidence="7">cv. Nipponbare</strain>
    </source>
</reference>
<keyword evidence="2" id="KW-0645">Protease</keyword>
<dbReference type="EMBL" id="AP005246">
    <property type="protein sequence ID" value="BAC21519.1"/>
    <property type="molecule type" value="Genomic_DNA"/>
</dbReference>
<evidence type="ECO:0000313" key="7">
    <source>
        <dbReference type="Proteomes" id="UP000000763"/>
    </source>
</evidence>
<dbReference type="Proteomes" id="UP000000763">
    <property type="component" value="Chromosome 7"/>
</dbReference>
<evidence type="ECO:0000256" key="4">
    <source>
        <dbReference type="SAM" id="MobiDB-lite"/>
    </source>
</evidence>
<protein>
    <recommendedName>
        <fullName evidence="5">Ubiquitin-like protease family profile domain-containing protein</fullName>
    </recommendedName>
</protein>
<accession>Q8H374</accession>
<reference evidence="7" key="1">
    <citation type="journal article" date="2005" name="Nature">
        <title>The map-based sequence of the rice genome.</title>
        <authorList>
            <consortium name="International rice genome sequencing project (IRGSP)"/>
            <person name="Matsumoto T."/>
            <person name="Wu J."/>
            <person name="Kanamori H."/>
            <person name="Katayose Y."/>
            <person name="Fujisawa M."/>
            <person name="Namiki N."/>
            <person name="Mizuno H."/>
            <person name="Yamamoto K."/>
            <person name="Antonio B.A."/>
            <person name="Baba T."/>
            <person name="Sakata K."/>
            <person name="Nagamura Y."/>
            <person name="Aoki H."/>
            <person name="Arikawa K."/>
            <person name="Arita K."/>
            <person name="Bito T."/>
            <person name="Chiden Y."/>
            <person name="Fujitsuka N."/>
            <person name="Fukunaka R."/>
            <person name="Hamada M."/>
            <person name="Harada C."/>
            <person name="Hayashi A."/>
            <person name="Hijishita S."/>
            <person name="Honda M."/>
            <person name="Hosokawa S."/>
            <person name="Ichikawa Y."/>
            <person name="Idonuma A."/>
            <person name="Iijima M."/>
            <person name="Ikeda M."/>
            <person name="Ikeno M."/>
            <person name="Ito K."/>
            <person name="Ito S."/>
            <person name="Ito T."/>
            <person name="Ito Y."/>
            <person name="Ito Y."/>
            <person name="Iwabuchi A."/>
            <person name="Kamiya K."/>
            <person name="Karasawa W."/>
            <person name="Kurita K."/>
            <person name="Katagiri S."/>
            <person name="Kikuta A."/>
            <person name="Kobayashi H."/>
            <person name="Kobayashi N."/>
            <person name="Machita K."/>
            <person name="Maehara T."/>
            <person name="Masukawa M."/>
            <person name="Mizubayashi T."/>
            <person name="Mukai Y."/>
            <person name="Nagasaki H."/>
            <person name="Nagata Y."/>
            <person name="Naito S."/>
            <person name="Nakashima M."/>
            <person name="Nakama Y."/>
            <person name="Nakamichi Y."/>
            <person name="Nakamura M."/>
            <person name="Meguro A."/>
            <person name="Negishi M."/>
            <person name="Ohta I."/>
            <person name="Ohta T."/>
            <person name="Okamoto M."/>
            <person name="Ono N."/>
            <person name="Saji S."/>
            <person name="Sakaguchi M."/>
            <person name="Sakai K."/>
            <person name="Shibata M."/>
            <person name="Shimokawa T."/>
            <person name="Song J."/>
            <person name="Takazaki Y."/>
            <person name="Terasawa K."/>
            <person name="Tsugane M."/>
            <person name="Tsuji K."/>
            <person name="Ueda S."/>
            <person name="Waki K."/>
            <person name="Yamagata H."/>
            <person name="Yamamoto M."/>
            <person name="Yamamoto S."/>
            <person name="Yamane H."/>
            <person name="Yoshiki S."/>
            <person name="Yoshihara R."/>
            <person name="Yukawa K."/>
            <person name="Zhong H."/>
            <person name="Yano M."/>
            <person name="Yuan Q."/>
            <person name="Ouyang S."/>
            <person name="Liu J."/>
            <person name="Jones K.M."/>
            <person name="Gansberger K."/>
            <person name="Moffat K."/>
            <person name="Hill J."/>
            <person name="Bera J."/>
            <person name="Fadrosh D."/>
            <person name="Jin S."/>
            <person name="Johri S."/>
            <person name="Kim M."/>
            <person name="Overton L."/>
            <person name="Reardon M."/>
            <person name="Tsitrin T."/>
            <person name="Vuong H."/>
            <person name="Weaver B."/>
            <person name="Ciecko A."/>
            <person name="Tallon L."/>
            <person name="Jackson J."/>
            <person name="Pai G."/>
            <person name="Aken S.V."/>
            <person name="Utterback T."/>
            <person name="Reidmuller S."/>
            <person name="Feldblyum T."/>
            <person name="Hsiao J."/>
            <person name="Zismann V."/>
            <person name="Iobst S."/>
            <person name="de Vazeille A.R."/>
            <person name="Buell C.R."/>
            <person name="Ying K."/>
            <person name="Li Y."/>
            <person name="Lu T."/>
            <person name="Huang Y."/>
            <person name="Zhao Q."/>
            <person name="Feng Q."/>
            <person name="Zhang L."/>
            <person name="Zhu J."/>
            <person name="Weng Q."/>
            <person name="Mu J."/>
            <person name="Lu Y."/>
            <person name="Fan D."/>
            <person name="Liu Y."/>
            <person name="Guan J."/>
            <person name="Zhang Y."/>
            <person name="Yu S."/>
            <person name="Liu X."/>
            <person name="Zhang Y."/>
            <person name="Hong G."/>
            <person name="Han B."/>
            <person name="Choisne N."/>
            <person name="Demange N."/>
            <person name="Orjeda G."/>
            <person name="Samain S."/>
            <person name="Cattolico L."/>
            <person name="Pelletier E."/>
            <person name="Couloux A."/>
            <person name="Segurens B."/>
            <person name="Wincker P."/>
            <person name="D'Hont A."/>
            <person name="Scarpelli C."/>
            <person name="Weissenbach J."/>
            <person name="Salanoubat M."/>
            <person name="Quetier F."/>
            <person name="Yu Y."/>
            <person name="Kim H.R."/>
            <person name="Rambo T."/>
            <person name="Currie J."/>
            <person name="Collura K."/>
            <person name="Luo M."/>
            <person name="Yang T."/>
            <person name="Ammiraju J.S.S."/>
            <person name="Engler F."/>
            <person name="Soderlund C."/>
            <person name="Wing R.A."/>
            <person name="Palmer L.E."/>
            <person name="de la Bastide M."/>
            <person name="Spiegel L."/>
            <person name="Nascimento L."/>
            <person name="Zutavern T."/>
            <person name="O'Shaughnessy A."/>
            <person name="Dike S."/>
            <person name="Dedhia N."/>
            <person name="Preston R."/>
            <person name="Balija V."/>
            <person name="McCombie W.R."/>
            <person name="Chow T."/>
            <person name="Chen H."/>
            <person name="Chung M."/>
            <person name="Chen C."/>
            <person name="Shaw J."/>
            <person name="Wu H."/>
            <person name="Hsiao K."/>
            <person name="Chao Y."/>
            <person name="Chu M."/>
            <person name="Cheng C."/>
            <person name="Hour A."/>
            <person name="Lee P."/>
            <person name="Lin S."/>
            <person name="Lin Y."/>
            <person name="Liou J."/>
            <person name="Liu S."/>
            <person name="Hsing Y."/>
            <person name="Raghuvanshi S."/>
            <person name="Mohanty A."/>
            <person name="Bharti A.K."/>
            <person name="Gaur A."/>
            <person name="Gupta V."/>
            <person name="Kumar D."/>
            <person name="Ravi V."/>
            <person name="Vij S."/>
            <person name="Kapur A."/>
            <person name="Khurana P."/>
            <person name="Khurana P."/>
            <person name="Khurana J.P."/>
            <person name="Tyagi A.K."/>
            <person name="Gaikwad K."/>
            <person name="Singh A."/>
            <person name="Dalal V."/>
            <person name="Srivastava S."/>
            <person name="Dixit A."/>
            <person name="Pal A.K."/>
            <person name="Ghazi I.A."/>
            <person name="Yadav M."/>
            <person name="Pandit A."/>
            <person name="Bhargava A."/>
            <person name="Sureshbabu K."/>
            <person name="Batra K."/>
            <person name="Sharma T.R."/>
            <person name="Mohapatra T."/>
            <person name="Singh N.K."/>
            <person name="Messing J."/>
            <person name="Nelson A.B."/>
            <person name="Fuks G."/>
            <person name="Kavchok S."/>
            <person name="Keizer G."/>
            <person name="Linton E."/>
            <person name="Llaca V."/>
            <person name="Song R."/>
            <person name="Tanyolac B."/>
            <person name="Young S."/>
            <person name="Ho-Il K."/>
            <person name="Hahn J.H."/>
            <person name="Sangsakoo G."/>
            <person name="Vanavichit A."/>
            <person name="de Mattos Luiz.A.T."/>
            <person name="Zimmer P.D."/>
            <person name="Malone G."/>
            <person name="Dellagostin O."/>
            <person name="de Oliveira A.C."/>
            <person name="Bevan M."/>
            <person name="Bancroft I."/>
            <person name="Minx P."/>
            <person name="Cordum H."/>
            <person name="Wilson R."/>
            <person name="Cheng Z."/>
            <person name="Jin W."/>
            <person name="Jiang J."/>
            <person name="Leong S.A."/>
            <person name="Iwama H."/>
            <person name="Gojobori T."/>
            <person name="Itoh T."/>
            <person name="Niimura Y."/>
            <person name="Fujii Y."/>
            <person name="Habara T."/>
            <person name="Sakai H."/>
            <person name="Sato Y."/>
            <person name="Wilson G."/>
            <person name="Kumar K."/>
            <person name="McCouch S."/>
            <person name="Juretic N."/>
            <person name="Hoen D."/>
            <person name="Wright S."/>
            <person name="Bruskiewich R."/>
            <person name="Bureau T."/>
            <person name="Miyao A."/>
            <person name="Hirochika H."/>
            <person name="Nishikawa T."/>
            <person name="Kadowaki K."/>
            <person name="Sugiura M."/>
            <person name="Burr B."/>
            <person name="Sasaki T."/>
        </authorList>
    </citation>
    <scope>NUCLEOTIDE SEQUENCE [LARGE SCALE GENOMIC DNA]</scope>
    <source>
        <strain evidence="7">cv. Nipponbare</strain>
    </source>
</reference>